<keyword evidence="2" id="KW-0732">Signal</keyword>
<feature type="compositionally biased region" description="Polar residues" evidence="1">
    <location>
        <begin position="50"/>
        <end position="71"/>
    </location>
</feature>
<feature type="region of interest" description="Disordered" evidence="1">
    <location>
        <begin position="143"/>
        <end position="162"/>
    </location>
</feature>
<feature type="region of interest" description="Disordered" evidence="1">
    <location>
        <begin position="50"/>
        <end position="98"/>
    </location>
</feature>
<dbReference type="AlphaFoldDB" id="A0A1U9KEN7"/>
<dbReference type="RefSeq" id="WP_077812295.1">
    <property type="nucleotide sequence ID" value="NZ_CP014692.1"/>
</dbReference>
<feature type="signal peptide" evidence="2">
    <location>
        <begin position="1"/>
        <end position="23"/>
    </location>
</feature>
<dbReference type="EMBL" id="CP014692">
    <property type="protein sequence ID" value="AQS84252.1"/>
    <property type="molecule type" value="Genomic_DNA"/>
</dbReference>
<protein>
    <submittedName>
        <fullName evidence="3">Uncharacterized protein</fullName>
    </submittedName>
</protein>
<dbReference type="STRING" id="435.A0U92_05095"/>
<name>A0A1U9KEN7_ACEAC</name>
<feature type="chain" id="PRO_5012730628" evidence="2">
    <location>
        <begin position="24"/>
        <end position="162"/>
    </location>
</feature>
<reference evidence="3 4" key="1">
    <citation type="submission" date="2016-03" db="EMBL/GenBank/DDBJ databases">
        <title>Acetic acid bacteria sequencing.</title>
        <authorList>
            <person name="Brandt J."/>
            <person name="Jakob F."/>
            <person name="Vogel R.F."/>
        </authorList>
    </citation>
    <scope>NUCLEOTIDE SEQUENCE [LARGE SCALE GENOMIC DNA]</scope>
    <source>
        <strain evidence="3 4">TMW2.1153</strain>
    </source>
</reference>
<evidence type="ECO:0000313" key="3">
    <source>
        <dbReference type="EMBL" id="AQS84252.1"/>
    </source>
</evidence>
<organism evidence="3 4">
    <name type="scientific">Acetobacter aceti</name>
    <dbReference type="NCBI Taxonomy" id="435"/>
    <lineage>
        <taxon>Bacteria</taxon>
        <taxon>Pseudomonadati</taxon>
        <taxon>Pseudomonadota</taxon>
        <taxon>Alphaproteobacteria</taxon>
        <taxon>Acetobacterales</taxon>
        <taxon>Acetobacteraceae</taxon>
        <taxon>Acetobacter</taxon>
        <taxon>Acetobacter subgen. Acetobacter</taxon>
    </lineage>
</organism>
<accession>A0A1U9KEN7</accession>
<evidence type="ECO:0000313" key="4">
    <source>
        <dbReference type="Proteomes" id="UP000188937"/>
    </source>
</evidence>
<proteinExistence type="predicted"/>
<keyword evidence="4" id="KW-1185">Reference proteome</keyword>
<dbReference type="Proteomes" id="UP000188937">
    <property type="component" value="Chromosome"/>
</dbReference>
<dbReference type="KEGG" id="aace:A0U92_05095"/>
<sequence>MKRIAFAGFAVLSLAIAAKDIHAQSAAPAAQQSFGSSLLSGITQAGRNTVDQSVTNTKSNLENRASSYTRNISDREKALTDRTNSARSNMVDKVNSYENNISERGTALSDRANTAENNVNNKISSYKDGVNTRKKALDAAYKSKKTQLKNSENASRLFLSHG</sequence>
<evidence type="ECO:0000256" key="2">
    <source>
        <dbReference type="SAM" id="SignalP"/>
    </source>
</evidence>
<evidence type="ECO:0000256" key="1">
    <source>
        <dbReference type="SAM" id="MobiDB-lite"/>
    </source>
</evidence>
<gene>
    <name evidence="3" type="ORF">A0U92_05095</name>
</gene>